<comment type="subunit">
    <text evidence="33">The mature envelope protein (Env) consists of a homotrimer of non-covalently associated gp120-gp41 heterodimers. The resulting complex protrudes from the virus surface as a spike. There seems to be as few as 10 spikes on the average virion. Surface protein gp120 interacts with host CD4, CCR5 and CXCR4. Gp120 also interacts with the C-type lectins CD209/DC-SIGN and CLEC4M/DC-SIGNR (collectively referred to as DC-SIGN(R)). Gp120 and gp41 interact with GalCer. Gp120 interacts with host ITGA4/ITGB7 complex; on CD4+ T-cells, this interaction results in rapid activation of integrin ITGAL/LFA-1, which facilitates efficient cell-to-cell spreading of HIV-1. Gp120 interacts with cell-associated heparan sulfate; this interaction increases virus infectivity on permissive cells and may be involved in infection of CD4- cells.</text>
</comment>
<keyword evidence="30 33" id="KW-0449">Lipoprotein</keyword>
<evidence type="ECO:0000256" key="33">
    <source>
        <dbReference type="HAMAP-Rule" id="MF_04083"/>
    </source>
</evidence>
<evidence type="ECO:0000256" key="23">
    <source>
        <dbReference type="ARBA" id="ARBA00023046"/>
    </source>
</evidence>
<dbReference type="HAMAP" id="MF_04083">
    <property type="entry name" value="HIV_ENV"/>
    <property type="match status" value="1"/>
</dbReference>
<keyword evidence="11 33" id="KW-0945">Host-virus interaction</keyword>
<evidence type="ECO:0000256" key="27">
    <source>
        <dbReference type="ARBA" id="ARBA00023157"/>
    </source>
</evidence>
<dbReference type="GO" id="GO:0052031">
    <property type="term" value="P:symbiont-mediated perturbation of host defense response"/>
    <property type="evidence" value="ECO:0007669"/>
    <property type="project" value="UniProtKB-UniRule"/>
</dbReference>
<keyword evidence="16 33" id="KW-0732">Signal</keyword>
<feature type="region of interest" description="Fusion peptide" evidence="33">
    <location>
        <begin position="500"/>
        <end position="520"/>
    </location>
</feature>
<dbReference type="GO" id="GO:0005198">
    <property type="term" value="F:structural molecule activity"/>
    <property type="evidence" value="ECO:0007669"/>
    <property type="project" value="UniProtKB-UniRule"/>
</dbReference>
<evidence type="ECO:0000256" key="35">
    <source>
        <dbReference type="SAM" id="MobiDB-lite"/>
    </source>
</evidence>
<feature type="domain" description="Human immunodeficiency virus 1 envelope glycoprotein Gp120" evidence="36">
    <location>
        <begin position="33"/>
        <end position="138"/>
    </location>
</feature>
<feature type="chain" id="PRO_5023335570" description="Transmembrane protein gp41" evidence="33">
    <location>
        <begin position="500"/>
        <end position="828"/>
    </location>
</feature>
<evidence type="ECO:0000259" key="36">
    <source>
        <dbReference type="Pfam" id="PF00516"/>
    </source>
</evidence>
<feature type="disulfide bond" evidence="33">
    <location>
        <begin position="209"/>
        <end position="238"/>
    </location>
</feature>
<comment type="PTM">
    <text evidence="33">Highly glycosylated by host. The high number of glycan on the protein is reffered to as 'glycan shield' because it contributes to hide protein sequence from adaptive immune system.</text>
</comment>
<comment type="caution">
    <text evidence="33 34">Lacks conserved residue(s) required for the propagation of feature annotation.</text>
</comment>
<comment type="miscellaneous">
    <text evidence="33">Inhibitors targeting HIV-1 viral envelope proteins are used as antiretroviral drugs. Attachment of virions to the cell surface via non-specific interactions and CD4 binding can be blocked by inhibitors that include cyanovirin-N, cyclotriazadisulfonamide analogs, PRO 2000, TNX 355 and PRO 542. In addition, BMS 806 can block CD4-induced conformational changes. Env interactions with the coreceptor molecules can be targeted by CCR5 antagonists including SCH-D, maraviroc (UK 427857) and aplaviroc (GW 873140), and the CXCR4 antagonist AMD 070. Fusion of viral and cellular membranes can be inhibited by peptides such as enfuvirtide and tifuvirtide (T 1249). Resistance to inhibitors associated with mutations in Env are observed. Most of the time, single mutations confer only a modest reduction in drug susceptibility. Combination of several mutations is usually required to develop a high-level drug resistance.</text>
</comment>
<keyword evidence="18 33" id="KW-0946">Virion</keyword>
<evidence type="ECO:0000256" key="4">
    <source>
        <dbReference type="ARBA" id="ARBA00004563"/>
    </source>
</evidence>
<evidence type="ECO:0000256" key="18">
    <source>
        <dbReference type="ARBA" id="ARBA00022844"/>
    </source>
</evidence>
<keyword evidence="20 33" id="KW-0261">Viral envelope protein</keyword>
<evidence type="ECO:0000256" key="13">
    <source>
        <dbReference type="ARBA" id="ARBA00022685"/>
    </source>
</evidence>
<evidence type="ECO:0000256" key="22">
    <source>
        <dbReference type="ARBA" id="ARBA00022989"/>
    </source>
</evidence>
<feature type="lipid moiety-binding region" description="S-palmitoyl cysteine; by host" evidence="33">
    <location>
        <position position="752"/>
    </location>
</feature>
<dbReference type="InterPro" id="IPR000328">
    <property type="entry name" value="GP41-like"/>
</dbReference>
<dbReference type="GO" id="GO:0019082">
    <property type="term" value="P:viral protein processing"/>
    <property type="evidence" value="ECO:0007669"/>
    <property type="project" value="UniProtKB-UniRule"/>
</dbReference>
<dbReference type="FunFam" id="1.20.5.490:FF:000001">
    <property type="entry name" value="Envelope glycoprotein gp160"/>
    <property type="match status" value="1"/>
</dbReference>
<protein>
    <recommendedName>
        <fullName evidence="33">Envelope glycoprotein gp160</fullName>
    </recommendedName>
    <alternativeName>
        <fullName evidence="33">Env polyprotein</fullName>
    </alternativeName>
    <component>
        <recommendedName>
            <fullName evidence="33">Surface protein gp120</fullName>
            <shortName evidence="33">SU</shortName>
        </recommendedName>
        <alternativeName>
            <fullName evidence="33">Glycoprotein 120</fullName>
            <shortName evidence="33">gp120</shortName>
        </alternativeName>
    </component>
    <component>
        <recommendedName>
            <fullName evidence="33">Transmembrane protein gp41</fullName>
            <shortName evidence="33">TM</shortName>
        </recommendedName>
        <alternativeName>
            <fullName evidence="33">Glycoprotein 41</fullName>
            <shortName evidence="33">gp41</shortName>
        </alternativeName>
    </component>
</protein>
<comment type="domain">
    <text evidence="33">Some of the most genetically diverse regions of the viral genome are present in Env. They are called variable regions 1 through 5 (V1 through V5). Coreceptor usage of gp120 is determined mainly by the primary structure of the third variable region (V3) in the outer domain of gp120. The sequence of V3 determines which coreceptor, CCR5 and/or CXCR4 (corresponding to R5/macrophage, X4/T cell and R5X4/T cell and macrophage tropism), is used to trigger the fusion potential of the Env complex, and hence which cells the virus can infect. Binding to CCR5 involves a region adjacent in addition to V3.</text>
</comment>
<dbReference type="Gene3D" id="1.10.287.210">
    <property type="match status" value="1"/>
</dbReference>
<comment type="PTM">
    <text evidence="33">Palmitoylation of the transmembrane protein and of Env polyprotein (prior to its proteolytic cleavage) is essential for their association with host cell membrane lipid rafts. Palmitoylation is therefore required for envelope trafficking to classical lipid rafts, but not for viral replication.</text>
</comment>
<keyword evidence="13 33" id="KW-0165">Cleavage on pair of basic residues</keyword>
<accession>G8HDH8</accession>
<evidence type="ECO:0000256" key="7">
    <source>
        <dbReference type="ARBA" id="ARBA00022506"/>
    </source>
</evidence>
<comment type="miscellaneous">
    <text evidence="33">HIV-1 lineages are divided in three main groups, M (for Major), O (for Outlier), and N (for New, or Non-M, Non-O). The vast majority of strains found worldwide belong to the group M. Group O seems to be endemic to and largely confined to Cameroon and neighboring countries in West Central Africa, where these viruses represent a small minority of HIV-1 strains. The group N is represented by a limited number of isolates from Cameroonian persons. The group M is further subdivided in 9 clades or subtypes (A to D, F to H, J and K).</text>
</comment>
<dbReference type="Gene3D" id="2.170.40.20">
    <property type="entry name" value="Human immunodeficiency virus 1, Gp160, envelope glycoprotein"/>
    <property type="match status" value="2"/>
</dbReference>
<dbReference type="InterPro" id="IPR037527">
    <property type="entry name" value="Gp160"/>
</dbReference>
<evidence type="ECO:0000256" key="8">
    <source>
        <dbReference type="ARBA" id="ARBA00022510"/>
    </source>
</evidence>
<dbReference type="Pfam" id="PF00517">
    <property type="entry name" value="GP41"/>
    <property type="match status" value="1"/>
</dbReference>
<keyword evidence="15 33" id="KW-0053">Apoptosis</keyword>
<comment type="function">
    <text evidence="33">Transmembrane protein gp41: Acts as a class I viral fusion protein. Under the current model, the protein has at least 3 conformational states: pre-fusion native state, pre-hairpin intermediate state, and post-fusion hairpin state. During fusion of viral and target intracellular membranes, the coiled coil regions (heptad repeats) assume a trimer-of-hairpins structure, positioning the fusion peptide in close proximity to the C-terminal region of the ectodomain. The formation of this structure appears to drive apposition and subsequent fusion of viral and target cell membranes. Complete fusion occurs in host cell endosomes and is dynamin-dependent, however some lipid transfer might occur at the plasma membrane. The virus undergoes clathrin-dependent internalization long before endosomal fusion, thus minimizing the surface exposure of conserved viral epitopes during fusion and reducing the efficacy of inhibitors targeting these epitopes. Membranes fusion leads to delivery of the nucleocapsid into the cytoplasm.</text>
</comment>
<keyword evidence="28 33" id="KW-0325">Glycoprotein</keyword>
<keyword evidence="7 33" id="KW-1168">Fusion of virus membrane with host membrane</keyword>
<organismHost>
    <name type="scientific">Homo sapiens</name>
    <name type="common">Human</name>
    <dbReference type="NCBI Taxonomy" id="9606"/>
</organismHost>
<gene>
    <name evidence="33 38" type="primary">env</name>
</gene>
<comment type="subcellular location">
    <molecule>Surface protein gp120</molecule>
    <subcellularLocation>
        <location evidence="33">Virion membrane</location>
        <topology evidence="33">Peripheral membrane protein</topology>
    </subcellularLocation>
    <subcellularLocation>
        <location evidence="33">Host cell membrane</location>
        <topology evidence="33">Peripheral membrane protein</topology>
    </subcellularLocation>
    <subcellularLocation>
        <location evidence="33">Host endosome membrane</location>
        <topology evidence="33">Single-pass type I membrane protein</topology>
    </subcellularLocation>
    <text evidence="33">The surface protein is not anchored to the viral envelope, but associates with the extravirion surface through its binding to TM. It is probably concentrated at the site of budding and incorporated into the virions possibly by contacts between the cytoplasmic tail of Env and the N-terminus of Gag.</text>
</comment>
<keyword evidence="21 33" id="KW-1164">Virus endocytosis by host</keyword>
<keyword evidence="24 33" id="KW-0175">Coiled coil</keyword>
<dbReference type="GO" id="GO:0039654">
    <property type="term" value="P:fusion of virus membrane with host endosome membrane"/>
    <property type="evidence" value="ECO:0007669"/>
    <property type="project" value="UniProtKB-UniRule"/>
</dbReference>
<dbReference type="GO" id="GO:0055036">
    <property type="term" value="C:virion membrane"/>
    <property type="evidence" value="ECO:0007669"/>
    <property type="project" value="UniProtKB-SubCell"/>
</dbReference>
<dbReference type="GO" id="GO:0019031">
    <property type="term" value="C:viral envelope"/>
    <property type="evidence" value="ECO:0007669"/>
    <property type="project" value="UniProtKB-KW"/>
</dbReference>
<dbReference type="Pfam" id="PF00516">
    <property type="entry name" value="GP120"/>
    <property type="match status" value="2"/>
</dbReference>
<dbReference type="GO" id="GO:0020002">
    <property type="term" value="C:host cell plasma membrane"/>
    <property type="evidence" value="ECO:0007669"/>
    <property type="project" value="UniProtKB-SubCell"/>
</dbReference>
<comment type="similarity">
    <text evidence="33">Belongs to the HIV-1 env protein family.</text>
</comment>
<feature type="region of interest" description="Disordered" evidence="35">
    <location>
        <begin position="707"/>
        <end position="731"/>
    </location>
</feature>
<comment type="domain">
    <text evidence="33 34">The 17 amino acids long immunosuppressive region is present in many retroviral envelope proteins. Synthetic peptides derived from this relatively conserved sequence inhibit immune function in vitro and in vivo.</text>
</comment>
<feature type="transmembrane region" description="Helical" evidence="34">
    <location>
        <begin position="20"/>
        <end position="41"/>
    </location>
</feature>
<dbReference type="InterPro" id="IPR036377">
    <property type="entry name" value="Gp120_core_sf"/>
</dbReference>
<feature type="region of interest" description="V4" evidence="33">
    <location>
        <begin position="374"/>
        <end position="407"/>
    </location>
</feature>
<feature type="disulfide bond" evidence="33">
    <location>
        <begin position="586"/>
        <end position="592"/>
    </location>
</feature>
<keyword evidence="31 33" id="KW-1160">Virus entry into host cell</keyword>
<dbReference type="GO" id="GO:0019062">
    <property type="term" value="P:virion attachment to host cell"/>
    <property type="evidence" value="ECO:0007669"/>
    <property type="project" value="UniProtKB-UniRule"/>
</dbReference>
<evidence type="ECO:0000256" key="25">
    <source>
        <dbReference type="ARBA" id="ARBA00023136"/>
    </source>
</evidence>
<keyword evidence="22 33" id="KW-1133">Transmembrane helix</keyword>
<comment type="subunit">
    <text evidence="32">The mature envelope protein (Env) consists of a homotrimer of non-covalently associated gp120-gp41 heterodimers. The resulting complex protrudes from the virus surface as a spike. There seems to be as few as 10 spikes on the average virion. Interacts with host CD4, CCR5 and CXCR4. Gp120 also interacts with the C-type lectins CD209/DC-SIGN and CLEC4M/DC-SIGNR (collectively referred to as DC-SIGN(R)). Gp120 and gp41 interact with GalCer. Gp120 interacts with host ITGA4/ITGB7 complex; on CD4+ T-cells, this interaction results in rapid activation of integrin ITGAL/LFA-1, which facilitates efficient cell-to-cell spreading of HIV-1. Gp120 interacts with cell-associated heparan sulfate; this interaction increases virus infectivity on permissive cells and may be involved in infection of CD4- cells.</text>
</comment>
<keyword evidence="17 33" id="KW-1161">Viral attachment to host cell</keyword>
<keyword evidence="10 33" id="KW-1165">Clathrin-mediated endocytosis of virus by host</keyword>
<evidence type="ECO:0000256" key="9">
    <source>
        <dbReference type="ARBA" id="ARBA00022511"/>
    </source>
</evidence>
<evidence type="ECO:0000256" key="15">
    <source>
        <dbReference type="ARBA" id="ARBA00022703"/>
    </source>
</evidence>
<evidence type="ECO:0000256" key="11">
    <source>
        <dbReference type="ARBA" id="ARBA00022581"/>
    </source>
</evidence>
<keyword evidence="9 33" id="KW-1032">Host cell membrane</keyword>
<feature type="disulfide bond" evidence="33">
    <location>
        <begin position="219"/>
        <end position="230"/>
    </location>
</feature>
<comment type="function">
    <text evidence="33">Surface protein gp120: Attaches the virus to the host lymphoid cell by binding to the primary receptor CD4. This interaction induces a structural rearrangement creating a high affinity binding site for a chemokine coreceptor like CXCR4 and/or CCR5. Acts as a ligand for CD209/DC-SIGN and CLEC4M/DC-SIGNR, which are respectively found on dendritic cells (DCs), and on endothelial cells of liver sinusoids and lymph node sinuses. These interactions allow capture of viral particles at mucosal surfaces by these cells and subsequent transmission to permissive cells. HIV subverts the migration properties of dendritic cells to gain access to CD4+ T-cells in lymph nodes. Virus transmission to permissive T-cells occurs either in trans (without DCs infection, through viral capture and transmission), or in cis (following DCs productive infection, through the usual CD4-gp120 interaction), thereby inducing a robust infection. In trans infection, bound virions remain infectious over days and it is proposed that they are not degraded, but protected in non-lysosomal acidic organelles within the DCs close to the cell membrane thus contributing to the viral infectious potential during DCs' migration from the periphery to the lymphoid tissues. On arrival at lymphoid tissues, intact virions recycle back to DCs' cell surface allowing virus transmission to CD4+ T-cells.</text>
</comment>
<evidence type="ECO:0000256" key="5">
    <source>
        <dbReference type="ARBA" id="ARBA00004578"/>
    </source>
</evidence>
<evidence type="ECO:0000256" key="34">
    <source>
        <dbReference type="RuleBase" id="RU363095"/>
    </source>
</evidence>
<feature type="domain" description="Retroviral envelope protein GP41-like" evidence="37">
    <location>
        <begin position="518"/>
        <end position="707"/>
    </location>
</feature>
<sequence length="828" mass="93458">MRVKGIRKNCQRLWRWGMMLLGILMICSATEKLWVTVYYGVPVWKEATTTLFCASDAKAYDTEVHNVWATHACVPTDPKPQEIVLGNVTENFNMWKNNMVEQMHEDIISLWDQSLKPCVKLTPLCVTLNCTNVNSNGSSELMKEVKNCSFKVTTHLRDKVQKESATFYTLDLVQLGNDNDSYRLVSCNTSVITQACPKVSFEPIPIHYCAPAGFAILKCNNKTFNGKGPCTNVSTVQCTHGIRPVVSTQLLLNGSLAEEEVVIRSENFTDNAKTIIVQLNESVVINCTRPNNNTRKSIHIGPGRAFYATGKIIGNIRQAYCTLNGTEWNNTLKQIVDKLRGKFKNKTIEFKQSSGGDPEIVMHSFNCGGEFFYCNTTKLFNSSWFANGTWNGTWNGTKENSTITLPCKIRQIINMWQEVGKAMYAPPIQGQINCSSKITGLLLTRDGGLNSTGEIFRPVGGDMRDNWRSELYKYKVVKIEPLGVAPTKAKRRVVQREKRAVGIGAVFLGFLGAAGSTMGAASVTLTVQARLLLSGIVQQQNNLLRAIEAQQHLLQLTVWGIKQLQARVLAIERYLKDQQLLGIWGCSGKLICTTAVPWNASWSNKSLEDIWENMTWMEWEKEINNYTGLIYSLIEESQNQQEKNEQELLALDHWASLWNWFDITKWLWYIKIFIMIVGGLVGLRIVFAVLSIVNRVRQGYSPLSFQTRFPAPRGPDRPGGIEEEGGERDRDRSGQLVNGFLAIIWVDLRSLCLFSYHHLRDLLLIVTRTVELLGLRGWEALKYLWNLLQYWSQELKNSAVSLLNVTAIAVAEGTDRVIEALFATYLQE</sequence>
<keyword evidence="25 33" id="KW-0472">Membrane</keyword>
<evidence type="ECO:0000256" key="12">
    <source>
        <dbReference type="ARBA" id="ARBA00022595"/>
    </source>
</evidence>
<evidence type="ECO:0000259" key="37">
    <source>
        <dbReference type="Pfam" id="PF00517"/>
    </source>
</evidence>
<name>G8HDH8_HV1</name>
<feature type="domain" description="Human immunodeficiency virus 1 envelope glycoprotein Gp120" evidence="36">
    <location>
        <begin position="142"/>
        <end position="499"/>
    </location>
</feature>
<keyword evidence="8 33" id="KW-1170">Fusion of virus membrane with host endosomal membrane</keyword>
<evidence type="ECO:0000256" key="30">
    <source>
        <dbReference type="ARBA" id="ARBA00023288"/>
    </source>
</evidence>
<evidence type="ECO:0000256" key="16">
    <source>
        <dbReference type="ARBA" id="ARBA00022729"/>
    </source>
</evidence>
<dbReference type="GO" id="GO:0016020">
    <property type="term" value="C:membrane"/>
    <property type="evidence" value="ECO:0007669"/>
    <property type="project" value="UniProtKB-UniRule"/>
</dbReference>
<comment type="function">
    <text evidence="33">Envelope glycoprotein gp160: Oligomerizes in the host endoplasmic reticulum into predominantly trimers. In a second time, gp160 transits in the host Golgi, where glycosylation is completed. The precursor is then proteolytically cleaved in the trans-Golgi and thereby activated by cellular furin or furin-like proteases to produce gp120 and gp41.</text>
</comment>
<keyword evidence="14 33" id="KW-0812">Transmembrane</keyword>
<evidence type="ECO:0000313" key="38">
    <source>
        <dbReference type="EMBL" id="AEQ75974.1"/>
    </source>
</evidence>
<proteinExistence type="inferred from homology"/>
<organism evidence="38">
    <name type="scientific">Human immunodeficiency virus type 1</name>
    <name type="common">HIV-1</name>
    <dbReference type="NCBI Taxonomy" id="11676"/>
    <lineage>
        <taxon>Viruses</taxon>
        <taxon>Riboviria</taxon>
        <taxon>Pararnavirae</taxon>
        <taxon>Artverviricota</taxon>
        <taxon>Revtraviricetes</taxon>
        <taxon>Ortervirales</taxon>
        <taxon>Retroviridae</taxon>
        <taxon>Orthoretrovirinae</taxon>
        <taxon>Lentivirus</taxon>
        <taxon>Lentivirus humimdef1</taxon>
    </lineage>
</organism>
<evidence type="ECO:0000256" key="10">
    <source>
        <dbReference type="ARBA" id="ARBA00022570"/>
    </source>
</evidence>
<feature type="disulfide bond" evidence="33">
    <location>
        <begin position="374"/>
        <end position="407"/>
    </location>
</feature>
<feature type="region of interest" description="V2" evidence="33">
    <location>
        <begin position="148"/>
        <end position="187"/>
    </location>
</feature>
<keyword evidence="27 33" id="KW-1015">Disulfide bond</keyword>
<dbReference type="FunFam" id="1.10.287.210:FF:000001">
    <property type="entry name" value="Envelope glycoprotein gp160"/>
    <property type="match status" value="1"/>
</dbReference>
<keyword evidence="29 33" id="KW-0899">Viral immunoevasion</keyword>
<evidence type="ECO:0000256" key="6">
    <source>
        <dbReference type="ARBA" id="ARBA00004650"/>
    </source>
</evidence>
<evidence type="ECO:0000256" key="20">
    <source>
        <dbReference type="ARBA" id="ARBA00022879"/>
    </source>
</evidence>
<dbReference type="GO" id="GO:0019064">
    <property type="term" value="P:fusion of virus membrane with host plasma membrane"/>
    <property type="evidence" value="ECO:0007669"/>
    <property type="project" value="UniProtKB-UniRule"/>
</dbReference>
<evidence type="ECO:0000256" key="28">
    <source>
        <dbReference type="ARBA" id="ARBA00023180"/>
    </source>
</evidence>
<feature type="region of interest" description="Immunosuppression" evidence="33">
    <location>
        <begin position="562"/>
        <end position="580"/>
    </location>
</feature>
<feature type="short sequence motif" description="YXXL motif; contains endocytosis signal" evidence="33">
    <location>
        <begin position="700"/>
        <end position="703"/>
    </location>
</feature>
<comment type="domain">
    <text evidence="33">The membrane proximal external region (MPER) present in gp41 is a tryptophan-rich region recognized by the antibodies 2F5, Z13, and 4E10. MPER seems to play a role in fusion.</text>
</comment>
<dbReference type="GO" id="GO:0075512">
    <property type="term" value="P:clathrin-dependent endocytosis of virus by host cell"/>
    <property type="evidence" value="ECO:0007669"/>
    <property type="project" value="UniProtKB-UniRule"/>
</dbReference>
<comment type="domain">
    <text evidence="33">The YXXL motif is involved in determining the exact site of viral release at the surface of infected mononuclear cells and promotes endocytosis. YXXL and di-leucine endocytosis motifs interact directly or indirectly with the clathrin adapter complexes, opperate independently, and their activities are not additive.</text>
</comment>
<evidence type="ECO:0000256" key="17">
    <source>
        <dbReference type="ARBA" id="ARBA00022804"/>
    </source>
</evidence>
<evidence type="ECO:0000256" key="3">
    <source>
        <dbReference type="ARBA" id="ARBA00004505"/>
    </source>
</evidence>
<feature type="region of interest" description="CD4-binding loop" evidence="33">
    <location>
        <begin position="353"/>
        <end position="363"/>
    </location>
</feature>
<comment type="domain">
    <text evidence="33">The CD4-binding region is targeted by the antibody b12.</text>
</comment>
<keyword evidence="26 33" id="KW-0564">Palmitate</keyword>
<evidence type="ECO:0000256" key="21">
    <source>
        <dbReference type="ARBA" id="ARBA00022890"/>
    </source>
</evidence>
<dbReference type="SUPFAM" id="SSF56502">
    <property type="entry name" value="gp120 core"/>
    <property type="match status" value="2"/>
</dbReference>
<feature type="site" description="Cleavage; by host furin" evidence="33">
    <location>
        <begin position="499"/>
        <end position="500"/>
    </location>
</feature>
<comment type="PTM">
    <text evidence="33">Specific enzymatic cleavages in vivo yield mature proteins. Envelope glycoproteins are synthesized as a inactive precursor that is heavily N-glycosylated and processed likely by host cell furin in the Golgi to yield the mature SU and TM proteins. The cleavage site between SU and TM requires the minimal sequence [KR]-X-[KR]-R. About 2 of the 9 disulfide bonds of gp41 are reduced by P4HB/PDI, following binding to CD4 receptor.</text>
</comment>
<keyword evidence="12 33" id="KW-1162">Viral penetration into host cytoplasm</keyword>
<dbReference type="InterPro" id="IPR000777">
    <property type="entry name" value="HIV1_Gp120"/>
</dbReference>
<dbReference type="GO" id="GO:1903911">
    <property type="term" value="P:positive regulation of receptor clustering"/>
    <property type="evidence" value="ECO:0007669"/>
    <property type="project" value="UniProtKB-UniRule"/>
</dbReference>
<feature type="transmembrane region" description="Helical" evidence="34">
    <location>
        <begin position="666"/>
        <end position="693"/>
    </location>
</feature>
<keyword evidence="23 33" id="KW-1039">Host endosome</keyword>
<evidence type="ECO:0000256" key="29">
    <source>
        <dbReference type="ARBA" id="ARBA00023280"/>
    </source>
</evidence>
<dbReference type="GO" id="GO:0044175">
    <property type="term" value="C:host cell endosome membrane"/>
    <property type="evidence" value="ECO:0007669"/>
    <property type="project" value="UniProtKB-SubCell"/>
</dbReference>
<dbReference type="FunFam" id="2.170.40.20:FF:000003">
    <property type="entry name" value="Envelope glycoprotein gp160"/>
    <property type="match status" value="1"/>
</dbReference>
<reference evidence="38" key="1">
    <citation type="journal article" date="2011" name="PLoS Pathog.">
        <title>HIV-1 Replication in the Central Nervous System Occurs in Two Distinct Cell Types.</title>
        <authorList>
            <person name="Schnell G."/>
            <person name="Joseph S."/>
            <person name="Spudich S."/>
            <person name="Price R.W."/>
            <person name="Swanstrom R."/>
        </authorList>
    </citation>
    <scope>NUCLEOTIDE SEQUENCE</scope>
    <source>
        <strain evidence="38">5002_C6</strain>
    </source>
</reference>
<comment type="subcellular location">
    <molecule>Transmembrane protein gp41</molecule>
    <subcellularLocation>
        <location evidence="33">Virion membrane</location>
        <topology evidence="33">Single-pass type I membrane protein</topology>
    </subcellularLocation>
    <subcellularLocation>
        <location evidence="33">Host cell membrane</location>
        <topology evidence="33">Single-pass type I membrane protein</topology>
    </subcellularLocation>
    <subcellularLocation>
        <location evidence="33">Host endosome membrane</location>
        <topology evidence="33">Single-pass type I membrane protein</topology>
    </subcellularLocation>
    <text evidence="33">It is probably concentrated at the site of budding and incorporated into the virions possibly by contacts between the cytoplasmic tail of Env and the N-terminus of Gag.</text>
</comment>
<evidence type="ECO:0000256" key="14">
    <source>
        <dbReference type="ARBA" id="ARBA00022692"/>
    </source>
</evidence>
<dbReference type="Gene3D" id="1.20.5.490">
    <property type="entry name" value="Single helix bin"/>
    <property type="match status" value="1"/>
</dbReference>
<feature type="disulfide bond" evidence="33">
    <location>
        <begin position="367"/>
        <end position="434"/>
    </location>
</feature>
<keyword evidence="19 33" id="KW-1043">Host membrane</keyword>
<dbReference type="FunFam" id="2.170.40.20:FF:000001">
    <property type="entry name" value="Envelope glycoprotein gp160"/>
    <property type="match status" value="1"/>
</dbReference>
<feature type="region of interest" description="MPER; binding to GalCer" evidence="33">
    <location>
        <begin position="650"/>
        <end position="671"/>
    </location>
</feature>
<dbReference type="GO" id="GO:1903908">
    <property type="term" value="P:positive regulation of plasma membrane raft polarization"/>
    <property type="evidence" value="ECO:0007669"/>
    <property type="project" value="UniProtKB-UniRule"/>
</dbReference>
<feature type="topological domain" description="Cytoplasmic" evidence="33">
    <location>
        <begin position="694"/>
        <end position="828"/>
    </location>
</feature>
<evidence type="ECO:0000256" key="32">
    <source>
        <dbReference type="ARBA" id="ARBA00062028"/>
    </source>
</evidence>
<comment type="subcellular location">
    <subcellularLocation>
        <location evidence="3">Host cell membrane</location>
        <topology evidence="3">Peripheral membrane protein</topology>
    </subcellularLocation>
    <subcellularLocation>
        <location evidence="1">Host cell membrane</location>
        <topology evidence="1">Single-pass type I membrane protein</topology>
    </subcellularLocation>
    <subcellularLocation>
        <location evidence="2">Host endosome membrane</location>
        <topology evidence="2">Peripheral membrane protein</topology>
    </subcellularLocation>
    <subcellularLocation>
        <location evidence="5">Host endosome membrane</location>
        <topology evidence="5">Single-pass type I membrane protein</topology>
    </subcellularLocation>
    <subcellularLocation>
        <location evidence="6">Virion membrane</location>
        <topology evidence="6">Peripheral membrane protein</topology>
    </subcellularLocation>
    <subcellularLocation>
        <location evidence="4">Virion membrane</location>
        <topology evidence="4">Single-pass type I membrane protein</topology>
    </subcellularLocation>
</comment>
<evidence type="ECO:0000256" key="24">
    <source>
        <dbReference type="ARBA" id="ARBA00023054"/>
    </source>
</evidence>
<evidence type="ECO:0000256" key="19">
    <source>
        <dbReference type="ARBA" id="ARBA00022870"/>
    </source>
</evidence>
<dbReference type="SUPFAM" id="SSF58069">
    <property type="entry name" value="Virus ectodomain"/>
    <property type="match status" value="1"/>
</dbReference>
<evidence type="ECO:0000256" key="2">
    <source>
        <dbReference type="ARBA" id="ARBA00004433"/>
    </source>
</evidence>
<dbReference type="EMBL" id="JN562790">
    <property type="protein sequence ID" value="AEQ75974.1"/>
    <property type="molecule type" value="Genomic_RNA"/>
</dbReference>
<feature type="disulfide bond" evidence="33">
    <location>
        <begin position="53"/>
        <end position="73"/>
    </location>
</feature>
<feature type="chain" id="PRO_5023335569" description="Envelope glycoprotein gp160" evidence="33">
    <location>
        <begin position="32"/>
        <end position="828"/>
    </location>
</feature>
<dbReference type="CDD" id="cd09909">
    <property type="entry name" value="HIV-1-like_HR1-HR2"/>
    <property type="match status" value="1"/>
</dbReference>
<evidence type="ECO:0000256" key="1">
    <source>
        <dbReference type="ARBA" id="ARBA00004402"/>
    </source>
</evidence>
<evidence type="ECO:0000256" key="31">
    <source>
        <dbReference type="ARBA" id="ARBA00023296"/>
    </source>
</evidence>
<feature type="coiled-coil region" evidence="33">
    <location>
        <begin position="621"/>
        <end position="655"/>
    </location>
</feature>
<evidence type="ECO:0000256" key="26">
    <source>
        <dbReference type="ARBA" id="ARBA00023139"/>
    </source>
</evidence>